<evidence type="ECO:0000256" key="4">
    <source>
        <dbReference type="ARBA" id="ARBA00016218"/>
    </source>
</evidence>
<evidence type="ECO:0000259" key="13">
    <source>
        <dbReference type="PROSITE" id="PS00794"/>
    </source>
</evidence>
<gene>
    <name evidence="14" type="primary">folK</name>
    <name evidence="14" type="ORF">L2740_15905</name>
</gene>
<evidence type="ECO:0000256" key="10">
    <source>
        <dbReference type="ARBA" id="ARBA00029409"/>
    </source>
</evidence>
<evidence type="ECO:0000313" key="14">
    <source>
        <dbReference type="EMBL" id="MCL1140031.1"/>
    </source>
</evidence>
<keyword evidence="15" id="KW-1185">Reference proteome</keyword>
<evidence type="ECO:0000256" key="6">
    <source>
        <dbReference type="ARBA" id="ARBA00022741"/>
    </source>
</evidence>
<evidence type="ECO:0000256" key="9">
    <source>
        <dbReference type="ARBA" id="ARBA00022909"/>
    </source>
</evidence>
<dbReference type="GO" id="GO:0016301">
    <property type="term" value="F:kinase activity"/>
    <property type="evidence" value="ECO:0007669"/>
    <property type="project" value="UniProtKB-KW"/>
</dbReference>
<dbReference type="GO" id="GO:0046656">
    <property type="term" value="P:folic acid biosynthetic process"/>
    <property type="evidence" value="ECO:0007669"/>
    <property type="project" value="UniProtKB-KW"/>
</dbReference>
<comment type="function">
    <text evidence="10">Catalyzes the transfer of pyrophosphate from adenosine triphosphate (ATP) to 6-hydroxymethyl-7,8-dihydropterin, an enzymatic step in folate biosynthesis pathway.</text>
</comment>
<accession>A0A9X1ZQB5</accession>
<name>A0A9X1ZQB5_9GAMM</name>
<keyword evidence="7" id="KW-0418">Kinase</keyword>
<evidence type="ECO:0000256" key="2">
    <source>
        <dbReference type="ARBA" id="ARBA00005810"/>
    </source>
</evidence>
<keyword evidence="8" id="KW-0067">ATP-binding</keyword>
<dbReference type="PROSITE" id="PS00794">
    <property type="entry name" value="HPPK"/>
    <property type="match status" value="1"/>
</dbReference>
<evidence type="ECO:0000256" key="3">
    <source>
        <dbReference type="ARBA" id="ARBA00013253"/>
    </source>
</evidence>
<dbReference type="Gene3D" id="3.30.70.560">
    <property type="entry name" value="7,8-Dihydro-6-hydroxymethylpterin-pyrophosphokinase HPPK"/>
    <property type="match status" value="1"/>
</dbReference>
<evidence type="ECO:0000256" key="11">
    <source>
        <dbReference type="ARBA" id="ARBA00029766"/>
    </source>
</evidence>
<evidence type="ECO:0000256" key="8">
    <source>
        <dbReference type="ARBA" id="ARBA00022840"/>
    </source>
</evidence>
<dbReference type="InterPro" id="IPR035907">
    <property type="entry name" value="Hppk_sf"/>
</dbReference>
<dbReference type="Proteomes" id="UP001139293">
    <property type="component" value="Unassembled WGS sequence"/>
</dbReference>
<dbReference type="NCBIfam" id="TIGR01498">
    <property type="entry name" value="folK"/>
    <property type="match status" value="1"/>
</dbReference>
<dbReference type="RefSeq" id="WP_248951103.1">
    <property type="nucleotide sequence ID" value="NZ_JAKILB010000011.1"/>
</dbReference>
<dbReference type="InterPro" id="IPR000550">
    <property type="entry name" value="Hppk"/>
</dbReference>
<organism evidence="14 15">
    <name type="scientific">Shewanella pneumatophori</name>
    <dbReference type="NCBI Taxonomy" id="314092"/>
    <lineage>
        <taxon>Bacteria</taxon>
        <taxon>Pseudomonadati</taxon>
        <taxon>Pseudomonadota</taxon>
        <taxon>Gammaproteobacteria</taxon>
        <taxon>Alteromonadales</taxon>
        <taxon>Shewanellaceae</taxon>
        <taxon>Shewanella</taxon>
    </lineage>
</organism>
<evidence type="ECO:0000256" key="5">
    <source>
        <dbReference type="ARBA" id="ARBA00022679"/>
    </source>
</evidence>
<dbReference type="GO" id="GO:0003848">
    <property type="term" value="F:2-amino-4-hydroxy-6-hydroxymethyldihydropteridine diphosphokinase activity"/>
    <property type="evidence" value="ECO:0007669"/>
    <property type="project" value="UniProtKB-EC"/>
</dbReference>
<dbReference type="CDD" id="cd00483">
    <property type="entry name" value="HPPK"/>
    <property type="match status" value="1"/>
</dbReference>
<protein>
    <recommendedName>
        <fullName evidence="4">2-amino-4-hydroxy-6-hydroxymethyldihydropteridine pyrophosphokinase</fullName>
        <ecNumber evidence="3">2.7.6.3</ecNumber>
    </recommendedName>
    <alternativeName>
        <fullName evidence="11">6-hydroxymethyl-7,8-dihydropterin pyrophosphokinase</fullName>
    </alternativeName>
    <alternativeName>
        <fullName evidence="12">7,8-dihydro-6-hydroxymethylpterin-pyrophosphokinase</fullName>
    </alternativeName>
</protein>
<evidence type="ECO:0000256" key="7">
    <source>
        <dbReference type="ARBA" id="ARBA00022777"/>
    </source>
</evidence>
<dbReference type="AlphaFoldDB" id="A0A9X1ZQB5"/>
<comment type="pathway">
    <text evidence="1">Cofactor biosynthesis; tetrahydrofolate biosynthesis; 2-amino-4-hydroxy-6-hydroxymethyl-7,8-dihydropteridine diphosphate from 7,8-dihydroneopterin triphosphate: step 4/4.</text>
</comment>
<reference evidence="14" key="1">
    <citation type="submission" date="2022-01" db="EMBL/GenBank/DDBJ databases">
        <title>Whole genome-based taxonomy of the Shewanellaceae.</title>
        <authorList>
            <person name="Martin-Rodriguez A.J."/>
        </authorList>
    </citation>
    <scope>NUCLEOTIDE SEQUENCE</scope>
    <source>
        <strain evidence="14">KCTC 23973</strain>
    </source>
</reference>
<dbReference type="SUPFAM" id="SSF55083">
    <property type="entry name" value="6-hydroxymethyl-7,8-dihydropterin pyrophosphokinase, HPPK"/>
    <property type="match status" value="1"/>
</dbReference>
<keyword evidence="6" id="KW-0547">Nucleotide-binding</keyword>
<dbReference type="PANTHER" id="PTHR43071">
    <property type="entry name" value="2-AMINO-4-HYDROXY-6-HYDROXYMETHYLDIHYDROPTERIDINE PYROPHOSPHOKINASE"/>
    <property type="match status" value="1"/>
</dbReference>
<evidence type="ECO:0000256" key="12">
    <source>
        <dbReference type="ARBA" id="ARBA00033413"/>
    </source>
</evidence>
<dbReference type="EC" id="2.7.6.3" evidence="3"/>
<proteinExistence type="inferred from homology"/>
<keyword evidence="5 14" id="KW-0808">Transferase</keyword>
<feature type="domain" description="7,8-dihydro-6-hydroxymethylpterin-pyrophosphokinase" evidence="13">
    <location>
        <begin position="88"/>
        <end position="99"/>
    </location>
</feature>
<comment type="caution">
    <text evidence="14">The sequence shown here is derived from an EMBL/GenBank/DDBJ whole genome shotgun (WGS) entry which is preliminary data.</text>
</comment>
<keyword evidence="9" id="KW-0289">Folate biosynthesis</keyword>
<evidence type="ECO:0000256" key="1">
    <source>
        <dbReference type="ARBA" id="ARBA00005051"/>
    </source>
</evidence>
<dbReference type="GO" id="GO:0005524">
    <property type="term" value="F:ATP binding"/>
    <property type="evidence" value="ECO:0007669"/>
    <property type="project" value="UniProtKB-KW"/>
</dbReference>
<dbReference type="EMBL" id="JAKILB010000011">
    <property type="protein sequence ID" value="MCL1140031.1"/>
    <property type="molecule type" value="Genomic_DNA"/>
</dbReference>
<evidence type="ECO:0000313" key="15">
    <source>
        <dbReference type="Proteomes" id="UP001139293"/>
    </source>
</evidence>
<dbReference type="Pfam" id="PF01288">
    <property type="entry name" value="HPPK"/>
    <property type="match status" value="1"/>
</dbReference>
<dbReference type="PANTHER" id="PTHR43071:SF1">
    <property type="entry name" value="2-AMINO-4-HYDROXY-6-HYDROXYMETHYLDIHYDROPTERIDINE PYROPHOSPHOKINASE"/>
    <property type="match status" value="1"/>
</dbReference>
<comment type="similarity">
    <text evidence="2">Belongs to the HPPK family.</text>
</comment>
<sequence length="164" mass="17835">MAQVYVALGANLADPIGQLNCACEALLSLANADSLRVSPFYRSAPMGDVEQPDYVNAVAGFSTDLSPIELLDALQAIENQQGRIRELRWGPRTLDLDLLLYDDQCIDIPRLVVPHYGMRERSFVLVPLSYIAPELILPDGTALASLINDSLKAELVLADALIAV</sequence>